<dbReference type="InterPro" id="IPR011037">
    <property type="entry name" value="Pyrv_Knase-like_insert_dom_sf"/>
</dbReference>
<protein>
    <recommendedName>
        <fullName evidence="4 13">Pyruvate kinase</fullName>
        <ecNumber evidence="4 13">2.7.1.40</ecNumber>
    </recommendedName>
</protein>
<dbReference type="NCBIfam" id="NF004491">
    <property type="entry name" value="PRK05826.1"/>
    <property type="match status" value="1"/>
</dbReference>
<keyword evidence="7" id="KW-0547">Nucleotide-binding</keyword>
<dbReference type="Gene3D" id="3.20.20.60">
    <property type="entry name" value="Phosphoenolpyruvate-binding domains"/>
    <property type="match status" value="1"/>
</dbReference>
<evidence type="ECO:0000256" key="8">
    <source>
        <dbReference type="ARBA" id="ARBA00022777"/>
    </source>
</evidence>
<dbReference type="PRINTS" id="PR01050">
    <property type="entry name" value="PYRUVTKNASE"/>
</dbReference>
<evidence type="ECO:0000259" key="16">
    <source>
        <dbReference type="Pfam" id="PF00224"/>
    </source>
</evidence>
<dbReference type="PANTHER" id="PTHR11817">
    <property type="entry name" value="PYRUVATE KINASE"/>
    <property type="match status" value="1"/>
</dbReference>
<evidence type="ECO:0000256" key="1">
    <source>
        <dbReference type="ARBA" id="ARBA00001958"/>
    </source>
</evidence>
<dbReference type="GO" id="GO:0005524">
    <property type="term" value="F:ATP binding"/>
    <property type="evidence" value="ECO:0007669"/>
    <property type="project" value="UniProtKB-KW"/>
</dbReference>
<comment type="similarity">
    <text evidence="3 14">Belongs to the pyruvate kinase family.</text>
</comment>
<dbReference type="InterPro" id="IPR001697">
    <property type="entry name" value="Pyr_Knase"/>
</dbReference>
<dbReference type="InterPro" id="IPR015793">
    <property type="entry name" value="Pyrv_Knase_brl"/>
</dbReference>
<accession>A0A7V2ATJ8</accession>
<dbReference type="Gene3D" id="3.40.1380.20">
    <property type="entry name" value="Pyruvate kinase, C-terminal domain"/>
    <property type="match status" value="1"/>
</dbReference>
<dbReference type="NCBIfam" id="TIGR01064">
    <property type="entry name" value="pyruv_kin"/>
    <property type="match status" value="1"/>
</dbReference>
<sequence>MKRRAKIVCTIGPASRDEAKLGRLVEAGMDVARMNFSHGTHEGHREVLERIRRLSGEVAVMQDLKGPKIRVGFIEGEGVRLVDGEPFTLTAREVAGGSRMAGVSYDGLASDVSPGDSIFLADGTIHLEVESVAGGDVLCRVLHGGVLSTGKGVNIPGVGMNVPALTGKDLNDLAYGLELGVDLVALSFVTGPDEVEDLKERVRRAGSKAWIVAKIEKREALESLGGIIAAADALMIARGDLGVEIPVEDVPIVQKEIIRACRGAGKPVITATQMLESMVREERPTRAEASDVANAIIDGSDAVMLSAETATGDHPEEAVRIMGRIAARAEEYRVEQNRAGDRSFEGGGPIGEGEDHKTDMVSLGAVTIAEEIGASAIACLTHTGRTARMISRYRPRVPIVALTDNPHVSRLLHLVWGVESLRVETIEDTERILEAGRERLREMGFRGRAVLTAGVPTGLRGPTNTVNVLDL</sequence>
<dbReference type="EMBL" id="DSEC01000064">
    <property type="protein sequence ID" value="HER43001.1"/>
    <property type="molecule type" value="Genomic_DNA"/>
</dbReference>
<dbReference type="Gene3D" id="2.40.33.10">
    <property type="entry name" value="PK beta-barrel domain-like"/>
    <property type="match status" value="1"/>
</dbReference>
<comment type="pathway">
    <text evidence="2 14">Carbohydrate degradation; glycolysis; pyruvate from D-glyceraldehyde 3-phosphate: step 5/5.</text>
</comment>
<dbReference type="EC" id="2.7.1.40" evidence="4 13"/>
<evidence type="ECO:0000256" key="2">
    <source>
        <dbReference type="ARBA" id="ARBA00004997"/>
    </source>
</evidence>
<proteinExistence type="inferred from homology"/>
<evidence type="ECO:0000256" key="3">
    <source>
        <dbReference type="ARBA" id="ARBA00008663"/>
    </source>
</evidence>
<dbReference type="InterPro" id="IPR015806">
    <property type="entry name" value="Pyrv_Knase_insert_dom_sf"/>
</dbReference>
<dbReference type="InterPro" id="IPR018209">
    <property type="entry name" value="Pyrv_Knase_AS"/>
</dbReference>
<evidence type="ECO:0000256" key="14">
    <source>
        <dbReference type="RuleBase" id="RU000504"/>
    </source>
</evidence>
<evidence type="ECO:0000313" key="18">
    <source>
        <dbReference type="EMBL" id="HER43001.1"/>
    </source>
</evidence>
<keyword evidence="11 14" id="KW-0324">Glycolysis</keyword>
<dbReference type="NCBIfam" id="NF004978">
    <property type="entry name" value="PRK06354.1"/>
    <property type="match status" value="1"/>
</dbReference>
<evidence type="ECO:0000256" key="15">
    <source>
        <dbReference type="SAM" id="MobiDB-lite"/>
    </source>
</evidence>
<evidence type="ECO:0000259" key="17">
    <source>
        <dbReference type="Pfam" id="PF02887"/>
    </source>
</evidence>
<gene>
    <name evidence="18" type="primary">pyk</name>
    <name evidence="18" type="ORF">ENO08_00895</name>
</gene>
<feature type="domain" description="Pyruvate kinase barrel" evidence="16">
    <location>
        <begin position="3"/>
        <end position="319"/>
    </location>
</feature>
<feature type="region of interest" description="Disordered" evidence="15">
    <location>
        <begin position="336"/>
        <end position="356"/>
    </location>
</feature>
<dbReference type="SUPFAM" id="SSF51621">
    <property type="entry name" value="Phosphoenolpyruvate/pyruvate domain"/>
    <property type="match status" value="1"/>
</dbReference>
<evidence type="ECO:0000256" key="9">
    <source>
        <dbReference type="ARBA" id="ARBA00022840"/>
    </source>
</evidence>
<dbReference type="InterPro" id="IPR036918">
    <property type="entry name" value="Pyrv_Knase_C_sf"/>
</dbReference>
<evidence type="ECO:0000256" key="13">
    <source>
        <dbReference type="NCBIfam" id="TIGR01064"/>
    </source>
</evidence>
<keyword evidence="5 14" id="KW-0808">Transferase</keyword>
<evidence type="ECO:0000256" key="11">
    <source>
        <dbReference type="ARBA" id="ARBA00023152"/>
    </source>
</evidence>
<keyword evidence="6" id="KW-0479">Metal-binding</keyword>
<dbReference type="AlphaFoldDB" id="A0A7V2ATJ8"/>
<keyword evidence="8 14" id="KW-0418">Kinase</keyword>
<dbReference type="GO" id="GO:0016301">
    <property type="term" value="F:kinase activity"/>
    <property type="evidence" value="ECO:0007669"/>
    <property type="project" value="UniProtKB-KW"/>
</dbReference>
<dbReference type="InterPro" id="IPR015813">
    <property type="entry name" value="Pyrv/PenolPyrv_kinase-like_dom"/>
</dbReference>
<organism evidence="18">
    <name type="scientific">Eiseniibacteriota bacterium</name>
    <dbReference type="NCBI Taxonomy" id="2212470"/>
    <lineage>
        <taxon>Bacteria</taxon>
        <taxon>Candidatus Eiseniibacteriota</taxon>
    </lineage>
</organism>
<reference evidence="18" key="1">
    <citation type="journal article" date="2020" name="mSystems">
        <title>Genome- and Community-Level Interaction Insights into Carbon Utilization and Element Cycling Functions of Hydrothermarchaeota in Hydrothermal Sediment.</title>
        <authorList>
            <person name="Zhou Z."/>
            <person name="Liu Y."/>
            <person name="Xu W."/>
            <person name="Pan J."/>
            <person name="Luo Z.H."/>
            <person name="Li M."/>
        </authorList>
    </citation>
    <scope>NUCLEOTIDE SEQUENCE [LARGE SCALE GENOMIC DNA]</scope>
    <source>
        <strain evidence="18">SpSt-1233</strain>
    </source>
</reference>
<dbReference type="GO" id="GO:0004743">
    <property type="term" value="F:pyruvate kinase activity"/>
    <property type="evidence" value="ECO:0007669"/>
    <property type="project" value="UniProtKB-UniRule"/>
</dbReference>
<dbReference type="Proteomes" id="UP000886069">
    <property type="component" value="Unassembled WGS sequence"/>
</dbReference>
<comment type="catalytic activity">
    <reaction evidence="14">
        <text>pyruvate + ATP = phosphoenolpyruvate + ADP + H(+)</text>
        <dbReference type="Rhea" id="RHEA:18157"/>
        <dbReference type="ChEBI" id="CHEBI:15361"/>
        <dbReference type="ChEBI" id="CHEBI:15378"/>
        <dbReference type="ChEBI" id="CHEBI:30616"/>
        <dbReference type="ChEBI" id="CHEBI:58702"/>
        <dbReference type="ChEBI" id="CHEBI:456216"/>
        <dbReference type="EC" id="2.7.1.40"/>
    </reaction>
</comment>
<comment type="caution">
    <text evidence="18">The sequence shown here is derived from an EMBL/GenBank/DDBJ whole genome shotgun (WGS) entry which is preliminary data.</text>
</comment>
<comment type="cofactor">
    <cofactor evidence="1">
        <name>K(+)</name>
        <dbReference type="ChEBI" id="CHEBI:29103"/>
    </cofactor>
</comment>
<dbReference type="SUPFAM" id="SSF52935">
    <property type="entry name" value="PK C-terminal domain-like"/>
    <property type="match status" value="1"/>
</dbReference>
<dbReference type="PROSITE" id="PS00110">
    <property type="entry name" value="PYRUVATE_KINASE"/>
    <property type="match status" value="1"/>
</dbReference>
<dbReference type="InterPro" id="IPR040442">
    <property type="entry name" value="Pyrv_kinase-like_dom_sf"/>
</dbReference>
<dbReference type="UniPathway" id="UPA00109">
    <property type="reaction ID" value="UER00188"/>
</dbReference>
<evidence type="ECO:0000256" key="12">
    <source>
        <dbReference type="ARBA" id="ARBA00023317"/>
    </source>
</evidence>
<dbReference type="Pfam" id="PF00224">
    <property type="entry name" value="PK"/>
    <property type="match status" value="1"/>
</dbReference>
<dbReference type="Pfam" id="PF02887">
    <property type="entry name" value="PK_C"/>
    <property type="match status" value="1"/>
</dbReference>
<dbReference type="InterPro" id="IPR015795">
    <property type="entry name" value="Pyrv_Knase_C"/>
</dbReference>
<evidence type="ECO:0000256" key="4">
    <source>
        <dbReference type="ARBA" id="ARBA00012142"/>
    </source>
</evidence>
<keyword evidence="12 18" id="KW-0670">Pyruvate</keyword>
<keyword evidence="9" id="KW-0067">ATP-binding</keyword>
<evidence type="ECO:0000256" key="5">
    <source>
        <dbReference type="ARBA" id="ARBA00022679"/>
    </source>
</evidence>
<evidence type="ECO:0000256" key="10">
    <source>
        <dbReference type="ARBA" id="ARBA00022842"/>
    </source>
</evidence>
<dbReference type="GO" id="GO:0030955">
    <property type="term" value="F:potassium ion binding"/>
    <property type="evidence" value="ECO:0007669"/>
    <property type="project" value="UniProtKB-UniRule"/>
</dbReference>
<evidence type="ECO:0000256" key="6">
    <source>
        <dbReference type="ARBA" id="ARBA00022723"/>
    </source>
</evidence>
<keyword evidence="10 14" id="KW-0460">Magnesium</keyword>
<evidence type="ECO:0000256" key="7">
    <source>
        <dbReference type="ARBA" id="ARBA00022741"/>
    </source>
</evidence>
<dbReference type="SUPFAM" id="SSF50800">
    <property type="entry name" value="PK beta-barrel domain-like"/>
    <property type="match status" value="1"/>
</dbReference>
<feature type="domain" description="Pyruvate kinase C-terminal" evidence="17">
    <location>
        <begin position="360"/>
        <end position="469"/>
    </location>
</feature>
<dbReference type="FunFam" id="2.40.33.10:FF:000001">
    <property type="entry name" value="Pyruvate kinase"/>
    <property type="match status" value="1"/>
</dbReference>
<dbReference type="GO" id="GO:0000287">
    <property type="term" value="F:magnesium ion binding"/>
    <property type="evidence" value="ECO:0007669"/>
    <property type="project" value="UniProtKB-UniRule"/>
</dbReference>
<name>A0A7V2ATJ8_UNCEI</name>